<evidence type="ECO:0000256" key="2">
    <source>
        <dbReference type="ARBA" id="ARBA00022603"/>
    </source>
</evidence>
<dbReference type="InterPro" id="IPR017226">
    <property type="entry name" value="BHMT-like"/>
</dbReference>
<feature type="domain" description="Hcy-binding" evidence="7">
    <location>
        <begin position="47"/>
        <end position="250"/>
    </location>
</feature>
<dbReference type="InterPro" id="IPR003726">
    <property type="entry name" value="HCY_dom"/>
</dbReference>
<dbReference type="GO" id="GO:0047150">
    <property type="term" value="F:betaine-homocysteine S-methyltransferase activity"/>
    <property type="evidence" value="ECO:0007669"/>
    <property type="project" value="TreeGrafter"/>
</dbReference>
<dbReference type="Proteomes" id="UP001497623">
    <property type="component" value="Unassembled WGS sequence"/>
</dbReference>
<keyword evidence="9" id="KW-1185">Reference proteome</keyword>
<gene>
    <name evidence="8" type="ORF">MNOR_LOCUS1306</name>
</gene>
<keyword evidence="2" id="KW-0489">Methyltransferase</keyword>
<evidence type="ECO:0000313" key="9">
    <source>
        <dbReference type="Proteomes" id="UP001497623"/>
    </source>
</evidence>
<dbReference type="PIRSF" id="PIRSF037505">
    <property type="entry name" value="Betaine_HMT"/>
    <property type="match status" value="1"/>
</dbReference>
<dbReference type="GO" id="GO:0032259">
    <property type="term" value="P:methylation"/>
    <property type="evidence" value="ECO:0007669"/>
    <property type="project" value="UniProtKB-KW"/>
</dbReference>
<evidence type="ECO:0000256" key="4">
    <source>
        <dbReference type="ARBA" id="ARBA00022723"/>
    </source>
</evidence>
<dbReference type="SUPFAM" id="SSF82282">
    <property type="entry name" value="Homocysteine S-methyltransferase"/>
    <property type="match status" value="1"/>
</dbReference>
<protein>
    <recommendedName>
        <fullName evidence="7">Hcy-binding domain-containing protein</fullName>
    </recommendedName>
</protein>
<dbReference type="Pfam" id="PF02574">
    <property type="entry name" value="S-methyl_trans"/>
    <property type="match status" value="1"/>
</dbReference>
<evidence type="ECO:0000313" key="8">
    <source>
        <dbReference type="EMBL" id="CAL4060378.1"/>
    </source>
</evidence>
<comment type="pathway">
    <text evidence="1">Amino-acid biosynthesis; L-methionine biosynthesis via de novo pathway; L-methionine from L-homocysteine (BhmT route): step 1/1.</text>
</comment>
<keyword evidence="5 6" id="KW-0862">Zinc</keyword>
<name>A0AAV2PLJ3_MEGNR</name>
<keyword evidence="3" id="KW-0808">Transferase</keyword>
<dbReference type="GO" id="GO:0009086">
    <property type="term" value="P:methionine biosynthetic process"/>
    <property type="evidence" value="ECO:0007669"/>
    <property type="project" value="InterPro"/>
</dbReference>
<comment type="cofactor">
    <cofactor evidence="6">
        <name>Zn(2+)</name>
        <dbReference type="ChEBI" id="CHEBI:29105"/>
    </cofactor>
    <text evidence="6">Binds 1 zinc ion per subunit.</text>
</comment>
<comment type="caution">
    <text evidence="8">The sequence shown here is derived from an EMBL/GenBank/DDBJ whole genome shotgun (WGS) entry which is preliminary data.</text>
</comment>
<feature type="non-terminal residue" evidence="8">
    <location>
        <position position="1"/>
    </location>
</feature>
<evidence type="ECO:0000256" key="3">
    <source>
        <dbReference type="ARBA" id="ARBA00022679"/>
    </source>
</evidence>
<proteinExistence type="predicted"/>
<dbReference type="InterPro" id="IPR036589">
    <property type="entry name" value="HCY_dom_sf"/>
</dbReference>
<evidence type="ECO:0000259" key="7">
    <source>
        <dbReference type="Pfam" id="PF02574"/>
    </source>
</evidence>
<accession>A0AAV2PLJ3</accession>
<dbReference type="AlphaFoldDB" id="A0AAV2PLJ3"/>
<evidence type="ECO:0000256" key="6">
    <source>
        <dbReference type="PIRSR" id="PIRSR037505-2"/>
    </source>
</evidence>
<sequence length="359" mass="39639">ASSEITTSAEPSGQIKGFLEHLQMGVVMGDGSKFEKDEICDISNIQELVLEQPEKLKCLHHKYLEAGSDVLQALTFCSFMAGSVDNLKVKKLNNTACEIVCKLAADQNSLVAGSICLNADHIKGKDKTHVQTYVKQEMEVFLNCKVDVILCDIFLVEETEWALEVLKNIGVPIAVTLCVDKLGTISGTSLGDCAIRMAKAGANVVGVCCKFDESPKVVIEYVERMKNALDRVGLQGYIMSCSHANELPDNRNHSNHLNQTFTMKSFEPFEQSVENLNARALYEAGVRFFRAGSGLGTSYIQHLSNELLNERAKMPIDIKSSGNVTMDKYQPNRKGSKQYWRSDISPSCYSTTFNLPESA</sequence>
<dbReference type="Gene3D" id="3.20.20.330">
    <property type="entry name" value="Homocysteine-binding-like domain"/>
    <property type="match status" value="1"/>
</dbReference>
<organism evidence="8 9">
    <name type="scientific">Meganyctiphanes norvegica</name>
    <name type="common">Northern krill</name>
    <name type="synonym">Thysanopoda norvegica</name>
    <dbReference type="NCBI Taxonomy" id="48144"/>
    <lineage>
        <taxon>Eukaryota</taxon>
        <taxon>Metazoa</taxon>
        <taxon>Ecdysozoa</taxon>
        <taxon>Arthropoda</taxon>
        <taxon>Crustacea</taxon>
        <taxon>Multicrustacea</taxon>
        <taxon>Malacostraca</taxon>
        <taxon>Eumalacostraca</taxon>
        <taxon>Eucarida</taxon>
        <taxon>Euphausiacea</taxon>
        <taxon>Euphausiidae</taxon>
        <taxon>Meganyctiphanes</taxon>
    </lineage>
</organism>
<reference evidence="8 9" key="1">
    <citation type="submission" date="2024-05" db="EMBL/GenBank/DDBJ databases">
        <authorList>
            <person name="Wallberg A."/>
        </authorList>
    </citation>
    <scope>NUCLEOTIDE SEQUENCE [LARGE SCALE GENOMIC DNA]</scope>
</reference>
<evidence type="ECO:0000256" key="1">
    <source>
        <dbReference type="ARBA" id="ARBA00005137"/>
    </source>
</evidence>
<feature type="binding site" evidence="6">
    <location>
        <position position="209"/>
    </location>
    <ligand>
        <name>Zn(2+)</name>
        <dbReference type="ChEBI" id="CHEBI:29105"/>
    </ligand>
</feature>
<keyword evidence="4 6" id="KW-0479">Metal-binding</keyword>
<dbReference type="PANTHER" id="PTHR46120:SF4">
    <property type="entry name" value="HCY-BINDING DOMAIN-CONTAINING PROTEIN"/>
    <property type="match status" value="1"/>
</dbReference>
<dbReference type="InterPro" id="IPR051524">
    <property type="entry name" value="BHMT"/>
</dbReference>
<dbReference type="PANTHER" id="PTHR46120">
    <property type="entry name" value="BETAINE--HOMOCYSTEINE S-METHYLTRANSFERASE 1"/>
    <property type="match status" value="1"/>
</dbReference>
<evidence type="ECO:0000256" key="5">
    <source>
        <dbReference type="ARBA" id="ARBA00022833"/>
    </source>
</evidence>
<dbReference type="GO" id="GO:0008270">
    <property type="term" value="F:zinc ion binding"/>
    <property type="evidence" value="ECO:0007669"/>
    <property type="project" value="InterPro"/>
</dbReference>
<dbReference type="EMBL" id="CAXKWB010000344">
    <property type="protein sequence ID" value="CAL4060378.1"/>
    <property type="molecule type" value="Genomic_DNA"/>
</dbReference>